<proteinExistence type="predicted"/>
<dbReference type="PANTHER" id="PTHR47481:SF31">
    <property type="entry name" value="OS01G0873500 PROTEIN"/>
    <property type="match status" value="1"/>
</dbReference>
<evidence type="ECO:0008006" key="3">
    <source>
        <dbReference type="Google" id="ProtNLM"/>
    </source>
</evidence>
<evidence type="ECO:0000313" key="2">
    <source>
        <dbReference type="Proteomes" id="UP001552299"/>
    </source>
</evidence>
<dbReference type="Pfam" id="PF14223">
    <property type="entry name" value="Retrotran_gag_2"/>
    <property type="match status" value="1"/>
</dbReference>
<accession>A0ABD0TVR9</accession>
<dbReference type="EMBL" id="JANQDX010000020">
    <property type="protein sequence ID" value="KAL0903685.1"/>
    <property type="molecule type" value="Genomic_DNA"/>
</dbReference>
<dbReference type="PANTHER" id="PTHR47481">
    <property type="match status" value="1"/>
</dbReference>
<protein>
    <recommendedName>
        <fullName evidence="3">Retrovirus-related Pol polyprotein from transposon TNT 1-94</fullName>
    </recommendedName>
</protein>
<organism evidence="1 2">
    <name type="scientific">Dendrobium thyrsiflorum</name>
    <name type="common">Pinecone-like raceme dendrobium</name>
    <name type="synonym">Orchid</name>
    <dbReference type="NCBI Taxonomy" id="117978"/>
    <lineage>
        <taxon>Eukaryota</taxon>
        <taxon>Viridiplantae</taxon>
        <taxon>Streptophyta</taxon>
        <taxon>Embryophyta</taxon>
        <taxon>Tracheophyta</taxon>
        <taxon>Spermatophyta</taxon>
        <taxon>Magnoliopsida</taxon>
        <taxon>Liliopsida</taxon>
        <taxon>Asparagales</taxon>
        <taxon>Orchidaceae</taxon>
        <taxon>Epidendroideae</taxon>
        <taxon>Malaxideae</taxon>
        <taxon>Dendrobiinae</taxon>
        <taxon>Dendrobium</taxon>
    </lineage>
</organism>
<gene>
    <name evidence="1" type="ORF">M5K25_028083</name>
</gene>
<dbReference type="AlphaFoldDB" id="A0ABD0TVR9"/>
<comment type="caution">
    <text evidence="1">The sequence shown here is derived from an EMBL/GenBank/DDBJ whole genome shotgun (WGS) entry which is preliminary data.</text>
</comment>
<name>A0ABD0TVR9_DENTH</name>
<evidence type="ECO:0000313" key="1">
    <source>
        <dbReference type="EMBL" id="KAL0903685.1"/>
    </source>
</evidence>
<sequence>MEGSISSPISDSQSLLNPLNIPPQLKFVLSNIKNLVSTPLTSENYPIWRSQVEKIYTANGFKGFLDGSSKPPPQDQSPSSSPDVWHFLDHNLAAALFSIITPSILPYVLSLTHCAKIWATLAHRLQASTRSRLIQIKKELHHLSKGDQSMSQYLLTVKSKVDALSAAGSSLDPEDVILYILNGLPATYQAFKTAIRTNLQPLSLDDLYTLLYSKEMNLAQELAKDLQSLHI</sequence>
<reference evidence="1 2" key="1">
    <citation type="journal article" date="2024" name="Plant Biotechnol. J.">
        <title>Dendrobium thyrsiflorum genome and its molecular insights into genes involved in important horticultural traits.</title>
        <authorList>
            <person name="Chen B."/>
            <person name="Wang J.Y."/>
            <person name="Zheng P.J."/>
            <person name="Li K.L."/>
            <person name="Liang Y.M."/>
            <person name="Chen X.F."/>
            <person name="Zhang C."/>
            <person name="Zhao X."/>
            <person name="He X."/>
            <person name="Zhang G.Q."/>
            <person name="Liu Z.J."/>
            <person name="Xu Q."/>
        </authorList>
    </citation>
    <scope>NUCLEOTIDE SEQUENCE [LARGE SCALE GENOMIC DNA]</scope>
    <source>
        <strain evidence="1">GZMU011</strain>
    </source>
</reference>
<keyword evidence="2" id="KW-1185">Reference proteome</keyword>
<dbReference type="Proteomes" id="UP001552299">
    <property type="component" value="Unassembled WGS sequence"/>
</dbReference>